<comment type="catalytic activity">
    <reaction evidence="7">
        <text>trans-4-hydroxy-L-proline + a quinone = (3R,5S)-1-pyrroline-3-hydroxy-5-carboxylate + a quinol + H(+)</text>
        <dbReference type="Rhea" id="RHEA:52512"/>
        <dbReference type="ChEBI" id="CHEBI:15378"/>
        <dbReference type="ChEBI" id="CHEBI:24646"/>
        <dbReference type="ChEBI" id="CHEBI:58375"/>
        <dbReference type="ChEBI" id="CHEBI:62612"/>
        <dbReference type="ChEBI" id="CHEBI:132124"/>
        <dbReference type="EC" id="1.5.5.3"/>
    </reaction>
</comment>
<comment type="cofactor">
    <cofactor evidence="1 8">
        <name>FAD</name>
        <dbReference type="ChEBI" id="CHEBI:57692"/>
    </cofactor>
</comment>
<dbReference type="SUPFAM" id="SSF51730">
    <property type="entry name" value="FAD-linked oxidoreductase"/>
    <property type="match status" value="1"/>
</dbReference>
<dbReference type="InterPro" id="IPR029041">
    <property type="entry name" value="FAD-linked_oxidoreductase-like"/>
</dbReference>
<dbReference type="GO" id="GO:0010133">
    <property type="term" value="P:L-proline catabolic process to L-glutamate"/>
    <property type="evidence" value="ECO:0007669"/>
    <property type="project" value="TreeGrafter"/>
</dbReference>
<evidence type="ECO:0000256" key="5">
    <source>
        <dbReference type="ARBA" id="ARBA00023002"/>
    </source>
</evidence>
<feature type="domain" description="Proline dehydrogenase" evidence="9">
    <location>
        <begin position="199"/>
        <end position="425"/>
    </location>
</feature>
<protein>
    <recommendedName>
        <fullName evidence="8">Proline dehydrogenase</fullName>
        <ecNumber evidence="8">1.5.5.2</ecNumber>
    </recommendedName>
</protein>
<sequence>MLRTFRRSLSGVGVQLNFQNHAEAYKHRTLWELTRALLVLKACSYDAFVDNSQWLLSTGQRMLGRRLFTALVGPTFYRQFVGGSSLHEMQACVGQLRCAQVRPMVACPLEEEDEATDVEPSNSVTGLYERNGEAILRCLNVTAQLGPGIPLMQLKMSGLLPASVLCRLGSVFESSPSPEKVIGQVANALERSHPEDLELGFEPKDRLLLQMGLANLRRICQASRDSGVKTLIDAEYVKINAGIDLLALALMVVFNKERPLIGHTYQCYLTSTQDRLERHLALAASLGVSFGVKLVRGAYMDSERRRALSAGHPSPVFGTYEETNNNYNRLLRRLMWFVADSERECNLVVASHNEESIQTAISEMRALGLQPDDPRISFGQLLGMYDQTTFPLALGGYNVYKSIPYGPLTELLPYLARRASENRAVLRSPAQERCMLAREIRRRLLVPSFGRRSASSAVDGQSGSGSGP</sequence>
<comment type="function">
    <text evidence="8">Converts proline to delta-1-pyrroline-5-carboxylate.</text>
</comment>
<evidence type="ECO:0000256" key="2">
    <source>
        <dbReference type="ARBA" id="ARBA00005869"/>
    </source>
</evidence>
<comment type="catalytic activity">
    <reaction evidence="8">
        <text>L-proline + a quinone = (S)-1-pyrroline-5-carboxylate + a quinol + H(+)</text>
        <dbReference type="Rhea" id="RHEA:23784"/>
        <dbReference type="ChEBI" id="CHEBI:15378"/>
        <dbReference type="ChEBI" id="CHEBI:17388"/>
        <dbReference type="ChEBI" id="CHEBI:24646"/>
        <dbReference type="ChEBI" id="CHEBI:60039"/>
        <dbReference type="ChEBI" id="CHEBI:132124"/>
        <dbReference type="EC" id="1.5.5.2"/>
    </reaction>
</comment>
<evidence type="ECO:0000256" key="4">
    <source>
        <dbReference type="ARBA" id="ARBA00022827"/>
    </source>
</evidence>
<keyword evidence="6 8" id="KW-0642">Proline metabolism</keyword>
<evidence type="ECO:0000256" key="3">
    <source>
        <dbReference type="ARBA" id="ARBA00022630"/>
    </source>
</evidence>
<evidence type="ECO:0000256" key="6">
    <source>
        <dbReference type="ARBA" id="ARBA00023062"/>
    </source>
</evidence>
<name>A0A6B0VDI9_IXORI</name>
<proteinExistence type="inferred from homology"/>
<evidence type="ECO:0000313" key="10">
    <source>
        <dbReference type="EMBL" id="MXU99601.1"/>
    </source>
</evidence>
<evidence type="ECO:0000259" key="9">
    <source>
        <dbReference type="Pfam" id="PF01619"/>
    </source>
</evidence>
<reference evidence="10" key="1">
    <citation type="submission" date="2019-12" db="EMBL/GenBank/DDBJ databases">
        <title>An insight into the sialome of adult female Ixodes ricinus ticks feeding for 6 days.</title>
        <authorList>
            <person name="Perner J."/>
            <person name="Ribeiro J.M.C."/>
        </authorList>
    </citation>
    <scope>NUCLEOTIDE SEQUENCE</scope>
    <source>
        <strain evidence="10">Semi-engorged</strain>
        <tissue evidence="10">Salivary glands</tissue>
    </source>
</reference>
<evidence type="ECO:0000256" key="8">
    <source>
        <dbReference type="RuleBase" id="RU364054"/>
    </source>
</evidence>
<accession>A0A6B0VDI9</accession>
<dbReference type="PANTHER" id="PTHR13914:SF29">
    <property type="entry name" value="HYDROXYPROLINE DEHYDROGENASE"/>
    <property type="match status" value="1"/>
</dbReference>
<dbReference type="Pfam" id="PF01619">
    <property type="entry name" value="Pro_dh"/>
    <property type="match status" value="1"/>
</dbReference>
<keyword evidence="5 8" id="KW-0560">Oxidoreductase</keyword>
<evidence type="ECO:0000256" key="1">
    <source>
        <dbReference type="ARBA" id="ARBA00001974"/>
    </source>
</evidence>
<keyword evidence="4 8" id="KW-0274">FAD</keyword>
<organism evidence="10">
    <name type="scientific">Ixodes ricinus</name>
    <name type="common">Common tick</name>
    <name type="synonym">Acarus ricinus</name>
    <dbReference type="NCBI Taxonomy" id="34613"/>
    <lineage>
        <taxon>Eukaryota</taxon>
        <taxon>Metazoa</taxon>
        <taxon>Ecdysozoa</taxon>
        <taxon>Arthropoda</taxon>
        <taxon>Chelicerata</taxon>
        <taxon>Arachnida</taxon>
        <taxon>Acari</taxon>
        <taxon>Parasitiformes</taxon>
        <taxon>Ixodida</taxon>
        <taxon>Ixodoidea</taxon>
        <taxon>Ixodidae</taxon>
        <taxon>Ixodinae</taxon>
        <taxon>Ixodes</taxon>
    </lineage>
</organism>
<keyword evidence="3 8" id="KW-0285">Flavoprotein</keyword>
<dbReference type="GO" id="GO:0005739">
    <property type="term" value="C:mitochondrion"/>
    <property type="evidence" value="ECO:0007669"/>
    <property type="project" value="TreeGrafter"/>
</dbReference>
<dbReference type="EMBL" id="GIFC01017518">
    <property type="protein sequence ID" value="MXU99601.1"/>
    <property type="molecule type" value="Transcribed_RNA"/>
</dbReference>
<dbReference type="InterPro" id="IPR002872">
    <property type="entry name" value="Proline_DH_dom"/>
</dbReference>
<dbReference type="GO" id="GO:0004657">
    <property type="term" value="F:proline dehydrogenase activity"/>
    <property type="evidence" value="ECO:0007669"/>
    <property type="project" value="UniProtKB-EC"/>
</dbReference>
<dbReference type="GO" id="GO:0071949">
    <property type="term" value="F:FAD binding"/>
    <property type="evidence" value="ECO:0007669"/>
    <property type="project" value="TreeGrafter"/>
</dbReference>
<dbReference type="Gene3D" id="3.20.20.220">
    <property type="match status" value="1"/>
</dbReference>
<dbReference type="AlphaFoldDB" id="A0A6B0VDI9"/>
<comment type="similarity">
    <text evidence="2 8">Belongs to the proline oxidase family.</text>
</comment>
<dbReference type="PANTHER" id="PTHR13914">
    <property type="entry name" value="PROLINE OXIDASE"/>
    <property type="match status" value="1"/>
</dbReference>
<dbReference type="InterPro" id="IPR015659">
    <property type="entry name" value="Proline_oxidase"/>
</dbReference>
<evidence type="ECO:0000256" key="7">
    <source>
        <dbReference type="ARBA" id="ARBA00048242"/>
    </source>
</evidence>
<dbReference type="EC" id="1.5.5.2" evidence="8"/>